<dbReference type="RefSeq" id="WP_242009728.1">
    <property type="nucleotide sequence ID" value="NZ_VLKZ01000002.1"/>
</dbReference>
<gene>
    <name evidence="2" type="ORF">IQ10_00831</name>
</gene>
<dbReference type="SUPFAM" id="SSF52091">
    <property type="entry name" value="SpoIIaa-like"/>
    <property type="match status" value="1"/>
</dbReference>
<proteinExistence type="predicted"/>
<feature type="domain" description="STAS" evidence="1">
    <location>
        <begin position="169"/>
        <end position="280"/>
    </location>
</feature>
<dbReference type="InterPro" id="IPR036513">
    <property type="entry name" value="STAS_dom_sf"/>
</dbReference>
<dbReference type="EMBL" id="VLKZ01000002">
    <property type="protein sequence ID" value="TWI59119.1"/>
    <property type="molecule type" value="Genomic_DNA"/>
</dbReference>
<dbReference type="PROSITE" id="PS50801">
    <property type="entry name" value="STAS"/>
    <property type="match status" value="1"/>
</dbReference>
<dbReference type="Pfam" id="PF01740">
    <property type="entry name" value="STAS"/>
    <property type="match status" value="1"/>
</dbReference>
<dbReference type="InterPro" id="IPR002645">
    <property type="entry name" value="STAS_dom"/>
</dbReference>
<evidence type="ECO:0000313" key="2">
    <source>
        <dbReference type="EMBL" id="TWI59119.1"/>
    </source>
</evidence>
<keyword evidence="3" id="KW-1185">Reference proteome</keyword>
<reference evidence="2 3" key="1">
    <citation type="journal article" date="2015" name="Stand. Genomic Sci.">
        <title>Genomic Encyclopedia of Bacterial and Archaeal Type Strains, Phase III: the genomes of soil and plant-associated and newly described type strains.</title>
        <authorList>
            <person name="Whitman W.B."/>
            <person name="Woyke T."/>
            <person name="Klenk H.P."/>
            <person name="Zhou Y."/>
            <person name="Lilburn T.G."/>
            <person name="Beck B.J."/>
            <person name="De Vos P."/>
            <person name="Vandamme P."/>
            <person name="Eisen J.A."/>
            <person name="Garrity G."/>
            <person name="Hugenholtz P."/>
            <person name="Kyrpides N.C."/>
        </authorList>
    </citation>
    <scope>NUCLEOTIDE SEQUENCE [LARGE SCALE GENOMIC DNA]</scope>
    <source>
        <strain evidence="2 3">CGMCC 1.10116</strain>
    </source>
</reference>
<dbReference type="Pfam" id="PF13185">
    <property type="entry name" value="GAF_2"/>
    <property type="match status" value="1"/>
</dbReference>
<accession>A0A562QQU7</accession>
<sequence length="287" mass="31936">MTKGTVEKSRIRLNKFENFDEAINEVLHLMNRFIDINTLFIAKNDTYTNEIIKVINQDYVLLEEGGTLPFRETFCKLSVEKGKEILVIPDITKSELTAHLEVTKKLGGGSFIGIPLYFGNGENYGTICGLDNKPFEFIDKHLELFETMSSLLTYILELDIANKQIKNLVAPIVPVAKGIAILPIIGDISEELAESITLTALSESQRLSLDYLIFDLSGVQAMNRSFTSHLLKKANSLNLIGVTPVMTGIKPNLAMKAVEFKDDLQGIKTHATLEQALVNIGFSLKRT</sequence>
<dbReference type="InterPro" id="IPR029016">
    <property type="entry name" value="GAF-like_dom_sf"/>
</dbReference>
<dbReference type="InterPro" id="IPR051932">
    <property type="entry name" value="Bact_StressResp_Reg"/>
</dbReference>
<protein>
    <submittedName>
        <fullName evidence="2">RsbT co-antagonist protein RsbR</fullName>
    </submittedName>
</protein>
<comment type="caution">
    <text evidence="2">The sequence shown here is derived from an EMBL/GenBank/DDBJ whole genome shotgun (WGS) entry which is preliminary data.</text>
</comment>
<dbReference type="SUPFAM" id="SSF55781">
    <property type="entry name" value="GAF domain-like"/>
    <property type="match status" value="1"/>
</dbReference>
<evidence type="ECO:0000259" key="1">
    <source>
        <dbReference type="PROSITE" id="PS50801"/>
    </source>
</evidence>
<dbReference type="PANTHER" id="PTHR33745">
    <property type="entry name" value="RSBT ANTAGONIST PROTEIN RSBS-RELATED"/>
    <property type="match status" value="1"/>
</dbReference>
<evidence type="ECO:0000313" key="3">
    <source>
        <dbReference type="Proteomes" id="UP000315711"/>
    </source>
</evidence>
<dbReference type="AlphaFoldDB" id="A0A562QQU7"/>
<name>A0A562QQU7_9BACI</name>
<dbReference type="PANTHER" id="PTHR33745:SF8">
    <property type="entry name" value="BLUE-LIGHT PHOTORECEPTOR"/>
    <property type="match status" value="1"/>
</dbReference>
<dbReference type="Gene3D" id="3.30.450.40">
    <property type="match status" value="1"/>
</dbReference>
<dbReference type="Proteomes" id="UP000315711">
    <property type="component" value="Unassembled WGS sequence"/>
</dbReference>
<dbReference type="CDD" id="cd07041">
    <property type="entry name" value="STAS_RsbR_RsbS_like"/>
    <property type="match status" value="1"/>
</dbReference>
<dbReference type="InterPro" id="IPR003018">
    <property type="entry name" value="GAF"/>
</dbReference>
<dbReference type="Gene3D" id="3.30.750.24">
    <property type="entry name" value="STAS domain"/>
    <property type="match status" value="1"/>
</dbReference>
<organism evidence="2 3">
    <name type="scientific">Halalkalibacter nanhaiisediminis</name>
    <dbReference type="NCBI Taxonomy" id="688079"/>
    <lineage>
        <taxon>Bacteria</taxon>
        <taxon>Bacillati</taxon>
        <taxon>Bacillota</taxon>
        <taxon>Bacilli</taxon>
        <taxon>Bacillales</taxon>
        <taxon>Bacillaceae</taxon>
        <taxon>Halalkalibacter</taxon>
    </lineage>
</organism>